<evidence type="ECO:0000313" key="2">
    <source>
        <dbReference type="EnsemblPlants" id="LPERR01G13840.1"/>
    </source>
</evidence>
<accession>A0A0D9V0Y9</accession>
<reference evidence="2" key="3">
    <citation type="submission" date="2015-04" db="UniProtKB">
        <authorList>
            <consortium name="EnsemblPlants"/>
        </authorList>
    </citation>
    <scope>IDENTIFICATION</scope>
</reference>
<evidence type="ECO:0000313" key="3">
    <source>
        <dbReference type="Proteomes" id="UP000032180"/>
    </source>
</evidence>
<keyword evidence="1" id="KW-0472">Membrane</keyword>
<protein>
    <submittedName>
        <fullName evidence="2">Uncharacterized protein</fullName>
    </submittedName>
</protein>
<evidence type="ECO:0000256" key="1">
    <source>
        <dbReference type="SAM" id="Phobius"/>
    </source>
</evidence>
<name>A0A0D9V0Y9_9ORYZ</name>
<keyword evidence="1" id="KW-0812">Transmembrane</keyword>
<dbReference type="HOGENOM" id="CLU_2076487_0_0_1"/>
<dbReference type="Gramene" id="LPERR01G13840.1">
    <property type="protein sequence ID" value="LPERR01G13840.1"/>
    <property type="gene ID" value="LPERR01G13840"/>
</dbReference>
<dbReference type="AlphaFoldDB" id="A0A0D9V0Y9"/>
<dbReference type="Proteomes" id="UP000032180">
    <property type="component" value="Chromosome 1"/>
</dbReference>
<organism evidence="2 3">
    <name type="scientific">Leersia perrieri</name>
    <dbReference type="NCBI Taxonomy" id="77586"/>
    <lineage>
        <taxon>Eukaryota</taxon>
        <taxon>Viridiplantae</taxon>
        <taxon>Streptophyta</taxon>
        <taxon>Embryophyta</taxon>
        <taxon>Tracheophyta</taxon>
        <taxon>Spermatophyta</taxon>
        <taxon>Magnoliopsida</taxon>
        <taxon>Liliopsida</taxon>
        <taxon>Poales</taxon>
        <taxon>Poaceae</taxon>
        <taxon>BOP clade</taxon>
        <taxon>Oryzoideae</taxon>
        <taxon>Oryzeae</taxon>
        <taxon>Oryzinae</taxon>
        <taxon>Leersia</taxon>
    </lineage>
</organism>
<proteinExistence type="predicted"/>
<feature type="transmembrane region" description="Helical" evidence="1">
    <location>
        <begin position="60"/>
        <end position="84"/>
    </location>
</feature>
<reference evidence="3" key="2">
    <citation type="submission" date="2013-12" db="EMBL/GenBank/DDBJ databases">
        <authorList>
            <person name="Yu Y."/>
            <person name="Lee S."/>
            <person name="de Baynast K."/>
            <person name="Wissotski M."/>
            <person name="Liu L."/>
            <person name="Talag J."/>
            <person name="Goicoechea J."/>
            <person name="Angelova A."/>
            <person name="Jetty R."/>
            <person name="Kudrna D."/>
            <person name="Golser W."/>
            <person name="Rivera L."/>
            <person name="Zhang J."/>
            <person name="Wing R."/>
        </authorList>
    </citation>
    <scope>NUCLEOTIDE SEQUENCE</scope>
</reference>
<reference evidence="2 3" key="1">
    <citation type="submission" date="2012-08" db="EMBL/GenBank/DDBJ databases">
        <title>Oryza genome evolution.</title>
        <authorList>
            <person name="Wing R.A."/>
        </authorList>
    </citation>
    <scope>NUCLEOTIDE SEQUENCE</scope>
</reference>
<keyword evidence="1" id="KW-1133">Transmembrane helix</keyword>
<dbReference type="EnsemblPlants" id="LPERR01G13840.1">
    <property type="protein sequence ID" value="LPERR01G13840.1"/>
    <property type="gene ID" value="LPERR01G13840"/>
</dbReference>
<keyword evidence="3" id="KW-1185">Reference proteome</keyword>
<sequence>MPQEPTWIQKATLKRRKTIFGKTSHDSRINSSTRKRRKVKSYMARTSSSRSACSQALPVVFFWFLCMDLLFAVLFINLCVTGILDDHGWFRDIVAVKPLASLYPLAPLAKLLPATLPK</sequence>